<sequence length="483" mass="52976">MSDPTTFMRLASPNERRTISREDLGFYNALVVGAVYEIANDVDVEAVESFLAPLKRCVEEHPYLNVIVKEKHTEKPAFEAVSRIDLHDHISIIHEEGTSNSNDNAAIQKALLPILDRPWPANIPPWRIVVLPLASPLGSNLKRCFVAFAFSHALGDGMVGVTFHHSFLEAWRQTPDEKENGSFVVKPPTRALPAPFDTKERLPISWRFLLEPLFAAYLPKFLGKLLGIRASASTIDAGTWIGSPIFFDPTAALQSRVKLLEIEAPLVQKALALSRAHDTKLTGVLHQMILRALSKAIPSPDITNFASGTPVDMRASVGTPSLTWGLYVSSLFAVHPRIPNAAEPGFSEEMWTAASKITKDLAACAATLQDQVIGLLRYVPNMRKWTSEKIGQQRDSSYELSNLLAFDDKDGGLSRNYQVSKMVFSQPANVPSAPLVFNVISVKGGSLMCTISWQAGALGVSVADEMPFVDGISSSIREDFLSL</sequence>
<dbReference type="GO" id="GO:0008080">
    <property type="term" value="F:N-acetyltransferase activity"/>
    <property type="evidence" value="ECO:0007669"/>
    <property type="project" value="TreeGrafter"/>
</dbReference>
<reference evidence="1" key="1">
    <citation type="submission" date="2022-11" db="EMBL/GenBank/DDBJ databases">
        <authorList>
            <person name="Petersen C."/>
        </authorList>
    </citation>
    <scope>NUCLEOTIDE SEQUENCE</scope>
    <source>
        <strain evidence="1">IBT 22155</strain>
    </source>
</reference>
<dbReference type="OrthoDB" id="2150604at2759"/>
<accession>A0A9W9H6K4</accession>
<dbReference type="RefSeq" id="XP_056524007.1">
    <property type="nucleotide sequence ID" value="XM_056664950.1"/>
</dbReference>
<dbReference type="PANTHER" id="PTHR28037:SF1">
    <property type="entry name" value="ALCOHOL O-ACETYLTRANSFERASE 1-RELATED"/>
    <property type="match status" value="1"/>
</dbReference>
<proteinExistence type="predicted"/>
<dbReference type="Proteomes" id="UP001149079">
    <property type="component" value="Unassembled WGS sequence"/>
</dbReference>
<protein>
    <recommendedName>
        <fullName evidence="3">Alcohol acetyltransferase</fullName>
    </recommendedName>
</protein>
<reference evidence="1" key="2">
    <citation type="journal article" date="2023" name="IMA Fungus">
        <title>Comparative genomic study of the Penicillium genus elucidates a diverse pangenome and 15 lateral gene transfer events.</title>
        <authorList>
            <person name="Petersen C."/>
            <person name="Sorensen T."/>
            <person name="Nielsen M.R."/>
            <person name="Sondergaard T.E."/>
            <person name="Sorensen J.L."/>
            <person name="Fitzpatrick D.A."/>
            <person name="Frisvad J.C."/>
            <person name="Nielsen K.L."/>
        </authorList>
    </citation>
    <scope>NUCLEOTIDE SEQUENCE</scope>
    <source>
        <strain evidence="1">IBT 22155</strain>
    </source>
</reference>
<dbReference type="InterPro" id="IPR052058">
    <property type="entry name" value="Alcohol_O-acetyltransferase"/>
</dbReference>
<dbReference type="Pfam" id="PF07247">
    <property type="entry name" value="AATase"/>
    <property type="match status" value="1"/>
</dbReference>
<dbReference type="Gene3D" id="3.30.559.10">
    <property type="entry name" value="Chloramphenicol acetyltransferase-like domain"/>
    <property type="match status" value="1"/>
</dbReference>
<evidence type="ECO:0008006" key="3">
    <source>
        <dbReference type="Google" id="ProtNLM"/>
    </source>
</evidence>
<dbReference type="InterPro" id="IPR010828">
    <property type="entry name" value="Atf2/Sli1-like"/>
</dbReference>
<comment type="caution">
    <text evidence="1">The sequence shown here is derived from an EMBL/GenBank/DDBJ whole genome shotgun (WGS) entry which is preliminary data.</text>
</comment>
<dbReference type="EMBL" id="JAPQKL010000003">
    <property type="protein sequence ID" value="KAJ5139358.1"/>
    <property type="molecule type" value="Genomic_DNA"/>
</dbReference>
<keyword evidence="2" id="KW-1185">Reference proteome</keyword>
<evidence type="ECO:0000313" key="2">
    <source>
        <dbReference type="Proteomes" id="UP001149079"/>
    </source>
</evidence>
<dbReference type="GeneID" id="81404120"/>
<evidence type="ECO:0000313" key="1">
    <source>
        <dbReference type="EMBL" id="KAJ5139358.1"/>
    </source>
</evidence>
<dbReference type="PANTHER" id="PTHR28037">
    <property type="entry name" value="ALCOHOL O-ACETYLTRANSFERASE 1-RELATED"/>
    <property type="match status" value="1"/>
</dbReference>
<organism evidence="1 2">
    <name type="scientific">Penicillium bovifimosum</name>
    <dbReference type="NCBI Taxonomy" id="126998"/>
    <lineage>
        <taxon>Eukaryota</taxon>
        <taxon>Fungi</taxon>
        <taxon>Dikarya</taxon>
        <taxon>Ascomycota</taxon>
        <taxon>Pezizomycotina</taxon>
        <taxon>Eurotiomycetes</taxon>
        <taxon>Eurotiomycetidae</taxon>
        <taxon>Eurotiales</taxon>
        <taxon>Aspergillaceae</taxon>
        <taxon>Penicillium</taxon>
    </lineage>
</organism>
<gene>
    <name evidence="1" type="ORF">N7515_004206</name>
</gene>
<dbReference type="AlphaFoldDB" id="A0A9W9H6K4"/>
<dbReference type="InterPro" id="IPR023213">
    <property type="entry name" value="CAT-like_dom_sf"/>
</dbReference>
<name>A0A9W9H6K4_9EURO</name>